<evidence type="ECO:0000256" key="1">
    <source>
        <dbReference type="ARBA" id="ARBA00023015"/>
    </source>
</evidence>
<dbReference type="SUPFAM" id="SSF48498">
    <property type="entry name" value="Tetracyclin repressor-like, C-terminal domain"/>
    <property type="match status" value="1"/>
</dbReference>
<feature type="domain" description="HTH tetR-type" evidence="4">
    <location>
        <begin position="17"/>
        <end position="64"/>
    </location>
</feature>
<reference evidence="5" key="1">
    <citation type="submission" date="2022-11" db="EMBL/GenBank/DDBJ databases">
        <title>Nonomuraea corallina sp. nov., a new species of the genus Nonomuraea isolated from sea side sediment in Thai sea.</title>
        <authorList>
            <person name="Ngamcharungchit C."/>
            <person name="Matsumoto A."/>
            <person name="Suriyachadkun C."/>
            <person name="Panbangred W."/>
            <person name="Inahashi Y."/>
            <person name="Intra B."/>
        </authorList>
    </citation>
    <scope>NUCLEOTIDE SEQUENCE</scope>
    <source>
        <strain evidence="5">MCN248</strain>
    </source>
</reference>
<dbReference type="Proteomes" id="UP001144036">
    <property type="component" value="Unassembled WGS sequence"/>
</dbReference>
<name>A0ABT4SIP2_9ACTN</name>
<dbReference type="RefSeq" id="WP_270157753.1">
    <property type="nucleotide sequence ID" value="NZ_JAPNNL010000125.1"/>
</dbReference>
<accession>A0ABT4SIP2</accession>
<dbReference type="InterPro" id="IPR009057">
    <property type="entry name" value="Homeodomain-like_sf"/>
</dbReference>
<proteinExistence type="predicted"/>
<organism evidence="5 6">
    <name type="scientific">Nonomuraea corallina</name>
    <dbReference type="NCBI Taxonomy" id="2989783"/>
    <lineage>
        <taxon>Bacteria</taxon>
        <taxon>Bacillati</taxon>
        <taxon>Actinomycetota</taxon>
        <taxon>Actinomycetes</taxon>
        <taxon>Streptosporangiales</taxon>
        <taxon>Streptosporangiaceae</taxon>
        <taxon>Nonomuraea</taxon>
    </lineage>
</organism>
<keyword evidence="2" id="KW-0238">DNA-binding</keyword>
<evidence type="ECO:0000256" key="2">
    <source>
        <dbReference type="ARBA" id="ARBA00023125"/>
    </source>
</evidence>
<sequence length="200" mass="22103">MQVKRRTFTGEARRAQIIAATVETLGRFGYGGASFAKITERAGLSSTRLISYHFAGKDELMAAVVAHVLDQLGRFMHQRVSAQPDARSRLRAYIGGLVAFNAGHRDEMRALMTIFLAHPGETGSYGPGEEIRTLGHLEAILRDGQERGEFRPFDPFVMAATIQRSLDGLPFLLRAKPDLDLELTARELETMFDLATRAGP</sequence>
<gene>
    <name evidence="5" type="ORF">OUY22_25890</name>
</gene>
<dbReference type="EMBL" id="JAPNNL010000125">
    <property type="protein sequence ID" value="MDA0636855.1"/>
    <property type="molecule type" value="Genomic_DNA"/>
</dbReference>
<keyword evidence="3" id="KW-0804">Transcription</keyword>
<dbReference type="InterPro" id="IPR001647">
    <property type="entry name" value="HTH_TetR"/>
</dbReference>
<evidence type="ECO:0000259" key="4">
    <source>
        <dbReference type="Pfam" id="PF00440"/>
    </source>
</evidence>
<dbReference type="Gene3D" id="1.10.357.10">
    <property type="entry name" value="Tetracycline Repressor, domain 2"/>
    <property type="match status" value="1"/>
</dbReference>
<keyword evidence="1" id="KW-0805">Transcription regulation</keyword>
<dbReference type="InterPro" id="IPR050109">
    <property type="entry name" value="HTH-type_TetR-like_transc_reg"/>
</dbReference>
<protein>
    <submittedName>
        <fullName evidence="5">TetR/AcrR family transcriptional regulator</fullName>
    </submittedName>
</protein>
<evidence type="ECO:0000313" key="5">
    <source>
        <dbReference type="EMBL" id="MDA0636855.1"/>
    </source>
</evidence>
<dbReference type="Pfam" id="PF00440">
    <property type="entry name" value="TetR_N"/>
    <property type="match status" value="1"/>
</dbReference>
<dbReference type="Gene3D" id="1.10.10.60">
    <property type="entry name" value="Homeodomain-like"/>
    <property type="match status" value="1"/>
</dbReference>
<comment type="caution">
    <text evidence="5">The sequence shown here is derived from an EMBL/GenBank/DDBJ whole genome shotgun (WGS) entry which is preliminary data.</text>
</comment>
<dbReference type="InterPro" id="IPR036271">
    <property type="entry name" value="Tet_transcr_reg_TetR-rel_C_sf"/>
</dbReference>
<dbReference type="PANTHER" id="PTHR30055:SF234">
    <property type="entry name" value="HTH-TYPE TRANSCRIPTIONAL REGULATOR BETI"/>
    <property type="match status" value="1"/>
</dbReference>
<dbReference type="PANTHER" id="PTHR30055">
    <property type="entry name" value="HTH-TYPE TRANSCRIPTIONAL REGULATOR RUTR"/>
    <property type="match status" value="1"/>
</dbReference>
<keyword evidence="6" id="KW-1185">Reference proteome</keyword>
<evidence type="ECO:0000256" key="3">
    <source>
        <dbReference type="ARBA" id="ARBA00023163"/>
    </source>
</evidence>
<evidence type="ECO:0000313" key="6">
    <source>
        <dbReference type="Proteomes" id="UP001144036"/>
    </source>
</evidence>
<dbReference type="SUPFAM" id="SSF46689">
    <property type="entry name" value="Homeodomain-like"/>
    <property type="match status" value="1"/>
</dbReference>